<reference evidence="4" key="1">
    <citation type="submission" date="2021-02" db="EMBL/GenBank/DDBJ databases">
        <authorList>
            <person name="Dougan E. K."/>
            <person name="Rhodes N."/>
            <person name="Thang M."/>
            <person name="Chan C."/>
        </authorList>
    </citation>
    <scope>NUCLEOTIDE SEQUENCE</scope>
</reference>
<dbReference type="SMART" id="SM00322">
    <property type="entry name" value="KH"/>
    <property type="match status" value="1"/>
</dbReference>
<evidence type="ECO:0000313" key="4">
    <source>
        <dbReference type="EMBL" id="CAE7737159.1"/>
    </source>
</evidence>
<organism evidence="4 5">
    <name type="scientific">Symbiodinium necroappetens</name>
    <dbReference type="NCBI Taxonomy" id="1628268"/>
    <lineage>
        <taxon>Eukaryota</taxon>
        <taxon>Sar</taxon>
        <taxon>Alveolata</taxon>
        <taxon>Dinophyceae</taxon>
        <taxon>Suessiales</taxon>
        <taxon>Symbiodiniaceae</taxon>
        <taxon>Symbiodinium</taxon>
    </lineage>
</organism>
<keyword evidence="5" id="KW-1185">Reference proteome</keyword>
<comment type="caution">
    <text evidence="4">The sequence shown here is derived from an EMBL/GenBank/DDBJ whole genome shotgun (WGS) entry which is preliminary data.</text>
</comment>
<dbReference type="AlphaFoldDB" id="A0A812XI33"/>
<dbReference type="Proteomes" id="UP000601435">
    <property type="component" value="Unassembled WGS sequence"/>
</dbReference>
<feature type="compositionally biased region" description="Low complexity" evidence="2">
    <location>
        <begin position="11"/>
        <end position="24"/>
    </location>
</feature>
<accession>A0A812XI33</accession>
<dbReference type="GO" id="GO:0003723">
    <property type="term" value="F:RNA binding"/>
    <property type="evidence" value="ECO:0007669"/>
    <property type="project" value="UniProtKB-UniRule"/>
</dbReference>
<dbReference type="InterPro" id="IPR004088">
    <property type="entry name" value="KH_dom_type_1"/>
</dbReference>
<gene>
    <name evidence="4" type="primary">BTR1</name>
    <name evidence="4" type="ORF">SNEC2469_LOCUS21297</name>
</gene>
<dbReference type="EMBL" id="CAJNJA010037696">
    <property type="protein sequence ID" value="CAE7737159.1"/>
    <property type="molecule type" value="Genomic_DNA"/>
</dbReference>
<evidence type="ECO:0000259" key="3">
    <source>
        <dbReference type="SMART" id="SM00322"/>
    </source>
</evidence>
<dbReference type="Pfam" id="PF00013">
    <property type="entry name" value="KH_1"/>
    <property type="match status" value="1"/>
</dbReference>
<dbReference type="SUPFAM" id="SSF54791">
    <property type="entry name" value="Eukaryotic type KH-domain (KH-domain type I)"/>
    <property type="match status" value="1"/>
</dbReference>
<dbReference type="PROSITE" id="PS50084">
    <property type="entry name" value="KH_TYPE_1"/>
    <property type="match status" value="1"/>
</dbReference>
<dbReference type="InterPro" id="IPR036612">
    <property type="entry name" value="KH_dom_type_1_sf"/>
</dbReference>
<feature type="domain" description="K Homology" evidence="3">
    <location>
        <begin position="25"/>
        <end position="99"/>
    </location>
</feature>
<feature type="region of interest" description="Disordered" evidence="2">
    <location>
        <begin position="1"/>
        <end position="24"/>
    </location>
</feature>
<keyword evidence="1" id="KW-0694">RNA-binding</keyword>
<dbReference type="Gene3D" id="3.30.1370.10">
    <property type="entry name" value="K Homology domain, type 1"/>
    <property type="match status" value="1"/>
</dbReference>
<dbReference type="OrthoDB" id="441329at2759"/>
<evidence type="ECO:0000256" key="1">
    <source>
        <dbReference type="PROSITE-ProRule" id="PRU00117"/>
    </source>
</evidence>
<sequence>MKRGREGRGSGPPAKRGRGPPVGVGRSAFKVLCPDRLVAAVLGSSGQTVAKIQEHSGCHCNFSRRNEFFPDTNLRLLVISGPGPAEIVACLELLLEQAETLSTSREGLGMKLHRERLLWSLS</sequence>
<protein>
    <submittedName>
        <fullName evidence="4">BTR1 protein</fullName>
    </submittedName>
</protein>
<name>A0A812XI33_9DINO</name>
<dbReference type="InterPro" id="IPR004087">
    <property type="entry name" value="KH_dom"/>
</dbReference>
<evidence type="ECO:0000256" key="2">
    <source>
        <dbReference type="SAM" id="MobiDB-lite"/>
    </source>
</evidence>
<evidence type="ECO:0000313" key="5">
    <source>
        <dbReference type="Proteomes" id="UP000601435"/>
    </source>
</evidence>
<proteinExistence type="predicted"/>